<dbReference type="PANTHER" id="PTHR10165">
    <property type="entry name" value="LIPID PHOSPHATE PHOSPHATASE"/>
    <property type="match status" value="1"/>
</dbReference>
<dbReference type="PANTHER" id="PTHR10165:SF103">
    <property type="entry name" value="PHOSPHOLIPID PHOSPHATASE HOMOLOG 1.2 HOMOLOG"/>
    <property type="match status" value="1"/>
</dbReference>
<dbReference type="InterPro" id="IPR043216">
    <property type="entry name" value="PAP-like"/>
</dbReference>
<feature type="transmembrane region" description="Helical" evidence="6">
    <location>
        <begin position="77"/>
        <end position="99"/>
    </location>
</feature>
<evidence type="ECO:0000256" key="3">
    <source>
        <dbReference type="ARBA" id="ARBA00022692"/>
    </source>
</evidence>
<comment type="similarity">
    <text evidence="2">Belongs to the PA-phosphatase related phosphoesterase family.</text>
</comment>
<accession>A0AAV7JN59</accession>
<feature type="transmembrane region" description="Helical" evidence="6">
    <location>
        <begin position="246"/>
        <end position="265"/>
    </location>
</feature>
<feature type="transmembrane region" description="Helical" evidence="6">
    <location>
        <begin position="142"/>
        <end position="161"/>
    </location>
</feature>
<evidence type="ECO:0000256" key="5">
    <source>
        <dbReference type="ARBA" id="ARBA00023136"/>
    </source>
</evidence>
<feature type="domain" description="Phosphatidic acid phosphatase type 2/haloperoxidase" evidence="7">
    <location>
        <begin position="142"/>
        <end position="289"/>
    </location>
</feature>
<evidence type="ECO:0000256" key="1">
    <source>
        <dbReference type="ARBA" id="ARBA00004141"/>
    </source>
</evidence>
<gene>
    <name evidence="8" type="ORF">LOD99_6017</name>
</gene>
<keyword evidence="4 6" id="KW-1133">Transmembrane helix</keyword>
<protein>
    <submittedName>
        <fullName evidence="8">Lipid phosphate phosphohydrolase 1-like</fullName>
    </submittedName>
</protein>
<name>A0AAV7JN59_9METZ</name>
<proteinExistence type="inferred from homology"/>
<evidence type="ECO:0000256" key="4">
    <source>
        <dbReference type="ARBA" id="ARBA00022989"/>
    </source>
</evidence>
<dbReference type="EMBL" id="JAKMXF010000312">
    <property type="protein sequence ID" value="KAI6650340.1"/>
    <property type="molecule type" value="Genomic_DNA"/>
</dbReference>
<keyword evidence="5 6" id="KW-0472">Membrane</keyword>
<feature type="transmembrane region" description="Helical" evidence="6">
    <location>
        <begin position="213"/>
        <end position="234"/>
    </location>
</feature>
<dbReference type="Gene3D" id="1.20.144.10">
    <property type="entry name" value="Phosphatidic acid phosphatase type 2/haloperoxidase"/>
    <property type="match status" value="1"/>
</dbReference>
<dbReference type="GO" id="GO:0046839">
    <property type="term" value="P:phospholipid dephosphorylation"/>
    <property type="evidence" value="ECO:0007669"/>
    <property type="project" value="TreeGrafter"/>
</dbReference>
<dbReference type="GO" id="GO:0006644">
    <property type="term" value="P:phospholipid metabolic process"/>
    <property type="evidence" value="ECO:0007669"/>
    <property type="project" value="InterPro"/>
</dbReference>
<evidence type="ECO:0000313" key="9">
    <source>
        <dbReference type="Proteomes" id="UP001165289"/>
    </source>
</evidence>
<evidence type="ECO:0000256" key="6">
    <source>
        <dbReference type="SAM" id="Phobius"/>
    </source>
</evidence>
<evidence type="ECO:0000256" key="2">
    <source>
        <dbReference type="ARBA" id="ARBA00008816"/>
    </source>
</evidence>
<comment type="caution">
    <text evidence="8">The sequence shown here is derived from an EMBL/GenBank/DDBJ whole genome shotgun (WGS) entry which is preliminary data.</text>
</comment>
<sequence>MASGNTHMELGNLDNNKISKGGITTSYSVIHFVVDIVFLVILIIAGIITEAAPLPVERLGFFCDSETLRFPFLPSTIPTLSLIFFVLIPAAFIIGLSILEHFIYKYAHLRLQTQLPSTPFHVKLHCIYRELKIPYGLWKTMLTLYAFIVGIFLTLVVTNAIKLSVGELRPHFLSICQPNFTELECRDSFGYATYVTNYTCYGTDTENIREARLSFPSGHASFIVYNMVFLMFFLELKPYIPRGIRSAVTLLFALTGMLVAITRLYDYKHHANDVIGGSIIGLVTAIFTYFFHLRLNTVPRSVESLEAAKSITSDEAPPGNATKSN</sequence>
<keyword evidence="9" id="KW-1185">Reference proteome</keyword>
<evidence type="ECO:0000313" key="8">
    <source>
        <dbReference type="EMBL" id="KAI6650340.1"/>
    </source>
</evidence>
<dbReference type="GO" id="GO:0008195">
    <property type="term" value="F:phosphatidate phosphatase activity"/>
    <property type="evidence" value="ECO:0007669"/>
    <property type="project" value="TreeGrafter"/>
</dbReference>
<dbReference type="SMART" id="SM00014">
    <property type="entry name" value="acidPPc"/>
    <property type="match status" value="1"/>
</dbReference>
<comment type="subcellular location">
    <subcellularLocation>
        <location evidence="1">Membrane</location>
        <topology evidence="1">Multi-pass membrane protein</topology>
    </subcellularLocation>
</comment>
<evidence type="ECO:0000259" key="7">
    <source>
        <dbReference type="SMART" id="SM00014"/>
    </source>
</evidence>
<dbReference type="GO" id="GO:0007165">
    <property type="term" value="P:signal transduction"/>
    <property type="evidence" value="ECO:0007669"/>
    <property type="project" value="TreeGrafter"/>
</dbReference>
<dbReference type="SUPFAM" id="SSF48317">
    <property type="entry name" value="Acid phosphatase/Vanadium-dependent haloperoxidase"/>
    <property type="match status" value="1"/>
</dbReference>
<dbReference type="AlphaFoldDB" id="A0AAV7JN59"/>
<feature type="transmembrane region" description="Helical" evidence="6">
    <location>
        <begin position="271"/>
        <end position="291"/>
    </location>
</feature>
<dbReference type="Proteomes" id="UP001165289">
    <property type="component" value="Unassembled WGS sequence"/>
</dbReference>
<dbReference type="InterPro" id="IPR036938">
    <property type="entry name" value="PAP2/HPO_sf"/>
</dbReference>
<keyword evidence="3 6" id="KW-0812">Transmembrane</keyword>
<reference evidence="8 9" key="1">
    <citation type="journal article" date="2023" name="BMC Biol.">
        <title>The compact genome of the sponge Oopsacas minuta (Hexactinellida) is lacking key metazoan core genes.</title>
        <authorList>
            <person name="Santini S."/>
            <person name="Schenkelaars Q."/>
            <person name="Jourda C."/>
            <person name="Duchesne M."/>
            <person name="Belahbib H."/>
            <person name="Rocher C."/>
            <person name="Selva M."/>
            <person name="Riesgo A."/>
            <person name="Vervoort M."/>
            <person name="Leys S.P."/>
            <person name="Kodjabachian L."/>
            <person name="Le Bivic A."/>
            <person name="Borchiellini C."/>
            <person name="Claverie J.M."/>
            <person name="Renard E."/>
        </authorList>
    </citation>
    <scope>NUCLEOTIDE SEQUENCE [LARGE SCALE GENOMIC DNA]</scope>
    <source>
        <strain evidence="8">SPO-2</strain>
    </source>
</reference>
<dbReference type="GO" id="GO:0005886">
    <property type="term" value="C:plasma membrane"/>
    <property type="evidence" value="ECO:0007669"/>
    <property type="project" value="TreeGrafter"/>
</dbReference>
<dbReference type="InterPro" id="IPR000326">
    <property type="entry name" value="PAP2/HPO"/>
</dbReference>
<feature type="transmembrane region" description="Helical" evidence="6">
    <location>
        <begin position="27"/>
        <end position="48"/>
    </location>
</feature>
<dbReference type="Pfam" id="PF01569">
    <property type="entry name" value="PAP2"/>
    <property type="match status" value="1"/>
</dbReference>
<organism evidence="8 9">
    <name type="scientific">Oopsacas minuta</name>
    <dbReference type="NCBI Taxonomy" id="111878"/>
    <lineage>
        <taxon>Eukaryota</taxon>
        <taxon>Metazoa</taxon>
        <taxon>Porifera</taxon>
        <taxon>Hexactinellida</taxon>
        <taxon>Hexasterophora</taxon>
        <taxon>Lyssacinosida</taxon>
        <taxon>Leucopsacidae</taxon>
        <taxon>Oopsacas</taxon>
    </lineage>
</organism>